<evidence type="ECO:0000256" key="6">
    <source>
        <dbReference type="ARBA" id="ARBA00022692"/>
    </source>
</evidence>
<feature type="transmembrane region" description="Helical" evidence="10">
    <location>
        <begin position="231"/>
        <end position="258"/>
    </location>
</feature>
<keyword evidence="3" id="KW-0813">Transport</keyword>
<dbReference type="InterPro" id="IPR025505">
    <property type="entry name" value="FHIPEP_CS"/>
</dbReference>
<keyword evidence="7 10" id="KW-1133">Transmembrane helix</keyword>
<proteinExistence type="inferred from homology"/>
<dbReference type="PANTHER" id="PTHR30161">
    <property type="entry name" value="FLAGELLAR EXPORT PROTEIN, MEMBRANE FLHA SUBUNIT-RELATED"/>
    <property type="match status" value="1"/>
</dbReference>
<dbReference type="PROSITE" id="PS00994">
    <property type="entry name" value="FHIPEP"/>
    <property type="match status" value="1"/>
</dbReference>
<evidence type="ECO:0000256" key="8">
    <source>
        <dbReference type="ARBA" id="ARBA00023136"/>
    </source>
</evidence>
<dbReference type="Proteomes" id="UP001207654">
    <property type="component" value="Unassembled WGS sequence"/>
</dbReference>
<evidence type="ECO:0000313" key="12">
    <source>
        <dbReference type="Proteomes" id="UP001207654"/>
    </source>
</evidence>
<comment type="similarity">
    <text evidence="2">Belongs to the FHIPEP (flagella/HR/invasion proteins export pore) family.</text>
</comment>
<feature type="transmembrane region" description="Helical" evidence="10">
    <location>
        <begin position="113"/>
        <end position="132"/>
    </location>
</feature>
<evidence type="ECO:0000256" key="10">
    <source>
        <dbReference type="SAM" id="Phobius"/>
    </source>
</evidence>
<protein>
    <submittedName>
        <fullName evidence="11">Type III secretion system export apparatus subunit SctV</fullName>
    </submittedName>
</protein>
<dbReference type="InterPro" id="IPR006302">
    <property type="entry name" value="T3SS_HrcV"/>
</dbReference>
<organism evidence="11 12">
    <name type="scientific">Archangium lansingense</name>
    <dbReference type="NCBI Taxonomy" id="2995310"/>
    <lineage>
        <taxon>Bacteria</taxon>
        <taxon>Pseudomonadati</taxon>
        <taxon>Myxococcota</taxon>
        <taxon>Myxococcia</taxon>
        <taxon>Myxococcales</taxon>
        <taxon>Cystobacterineae</taxon>
        <taxon>Archangiaceae</taxon>
        <taxon>Archangium</taxon>
    </lineage>
</organism>
<dbReference type="Pfam" id="PF00771">
    <property type="entry name" value="FHIPEP"/>
    <property type="match status" value="1"/>
</dbReference>
<keyword evidence="6 10" id="KW-0812">Transmembrane</keyword>
<dbReference type="InterPro" id="IPR001712">
    <property type="entry name" value="T3SS_FHIPEP"/>
</dbReference>
<dbReference type="EMBL" id="JAPNKA010000001">
    <property type="protein sequence ID" value="MCY1080933.1"/>
    <property type="molecule type" value="Genomic_DNA"/>
</dbReference>
<evidence type="ECO:0000256" key="9">
    <source>
        <dbReference type="SAM" id="MobiDB-lite"/>
    </source>
</evidence>
<dbReference type="Gene3D" id="3.40.50.12790">
    <property type="entry name" value="FHIPEP family, domain 4"/>
    <property type="match status" value="1"/>
</dbReference>
<evidence type="ECO:0000313" key="11">
    <source>
        <dbReference type="EMBL" id="MCY1080933.1"/>
    </source>
</evidence>
<dbReference type="NCBIfam" id="TIGR01399">
    <property type="entry name" value="hrcV"/>
    <property type="match status" value="1"/>
</dbReference>
<dbReference type="InterPro" id="IPR042196">
    <property type="entry name" value="FHIPEP_4"/>
</dbReference>
<dbReference type="InterPro" id="IPR042193">
    <property type="entry name" value="FHIPEP_3"/>
</dbReference>
<evidence type="ECO:0000256" key="4">
    <source>
        <dbReference type="ARBA" id="ARBA00022475"/>
    </source>
</evidence>
<evidence type="ECO:0000256" key="1">
    <source>
        <dbReference type="ARBA" id="ARBA00004429"/>
    </source>
</evidence>
<feature type="region of interest" description="Disordered" evidence="9">
    <location>
        <begin position="331"/>
        <end position="359"/>
    </location>
</feature>
<feature type="transmembrane region" description="Helical" evidence="10">
    <location>
        <begin position="41"/>
        <end position="60"/>
    </location>
</feature>
<evidence type="ECO:0000256" key="7">
    <source>
        <dbReference type="ARBA" id="ARBA00022989"/>
    </source>
</evidence>
<evidence type="ECO:0000256" key="3">
    <source>
        <dbReference type="ARBA" id="ARBA00022448"/>
    </source>
</evidence>
<dbReference type="Gene3D" id="1.10.8.540">
    <property type="entry name" value="FHIPEP family, domain 3"/>
    <property type="match status" value="1"/>
</dbReference>
<comment type="subcellular location">
    <subcellularLocation>
        <location evidence="1">Cell inner membrane</location>
        <topology evidence="1">Multi-pass membrane protein</topology>
    </subcellularLocation>
</comment>
<gene>
    <name evidence="11" type="primary">sctV</name>
    <name evidence="11" type="ORF">OV287_41450</name>
</gene>
<feature type="transmembrane region" description="Helical" evidence="10">
    <location>
        <begin position="278"/>
        <end position="298"/>
    </location>
</feature>
<keyword evidence="5" id="KW-0997">Cell inner membrane</keyword>
<reference evidence="11 12" key="1">
    <citation type="submission" date="2022-11" db="EMBL/GenBank/DDBJ databases">
        <title>Minimal conservation of predation-associated metabolite biosynthetic gene clusters underscores biosynthetic potential of Myxococcota including descriptions for ten novel species: Archangium lansinium sp. nov., Myxococcus landrumus sp. nov., Nannocystis bai.</title>
        <authorList>
            <person name="Ahearne A."/>
            <person name="Stevens C."/>
            <person name="Phillips K."/>
        </authorList>
    </citation>
    <scope>NUCLEOTIDE SEQUENCE [LARGE SCALE GENOMIC DNA]</scope>
    <source>
        <strain evidence="11 12">MIWBW</strain>
    </source>
</reference>
<feature type="transmembrane region" description="Helical" evidence="10">
    <location>
        <begin position="72"/>
        <end position="93"/>
    </location>
</feature>
<dbReference type="PRINTS" id="PR00949">
    <property type="entry name" value="TYPE3IMAPROT"/>
</dbReference>
<dbReference type="RefSeq" id="WP_267539559.1">
    <property type="nucleotide sequence ID" value="NZ_JAPNKA010000001.1"/>
</dbReference>
<dbReference type="Gene3D" id="3.40.30.60">
    <property type="entry name" value="FHIPEP family, domain 1"/>
    <property type="match status" value="1"/>
</dbReference>
<evidence type="ECO:0000256" key="2">
    <source>
        <dbReference type="ARBA" id="ARBA00008835"/>
    </source>
</evidence>
<comment type="caution">
    <text evidence="11">The sequence shown here is derived from an EMBL/GenBank/DDBJ whole genome shotgun (WGS) entry which is preliminary data.</text>
</comment>
<accession>A0ABT4AGX4</accession>
<keyword evidence="12" id="KW-1185">Reference proteome</keyword>
<evidence type="ECO:0000256" key="5">
    <source>
        <dbReference type="ARBA" id="ARBA00022519"/>
    </source>
</evidence>
<sequence length="695" mass="73405">MNRLMKILMRARKSSDVVLAVAMASVLGALIIPLPPWLLDLGLAINLAAAVALLVAALYARDALKVTSFPTLLLFTTLFRLALNVSSTRLALAEGHAGEVIQAFGEFVVRGDYVVGAVIFAILTLVQFLVVAKGAERVAEVSARFTLDAMPGKQMSIDADLRAGAIDQAQARRRRRNLERESQMFGAMDGAMKFVKGDVIAGLVIVAVNLLGGICIGILQNGMTMAEAASTYALIAIGDGLVSQIPSLCIAVAAGLVVTRVASEKEDDSLGAEIGSQLFGEAKALWVVAALCVALAAMPGMPHLTFLGLGAALGGLAYGLTRMKAAVTEEEAAAAQAEGRPEAGEAARGGPGAPPESTGIPVGVAPLTVDLAPDLTPLAQEQGSAFVHQVLNRVRDEVFYELGVRVPGIRVRTDAAYLPAGTYRILLDEVPAAMGQVVPGALYALAHPEELAFLELKAEAAVEPSTGKPISRVLADARARLEMAQVPLRSAGELISEHLRSIIRARMAAFLGIQEVQGLLDGLEAQAPTLVKEALQKVPLPLLTEVLRKLVEEQVSIRNMRAILEALVAPTTEGDAMALAERCRQALSRYLSHKFAPSGPLFAYLVDPEIEETLRSGGPRGPAPSPERVAEILEGVKHIATGGQTVLLTAPDVRRTLRKLCEGAFPDVAVLTYGELDMNLQIRPLGRLSPVALGR</sequence>
<feature type="transmembrane region" description="Helical" evidence="10">
    <location>
        <begin position="199"/>
        <end position="219"/>
    </location>
</feature>
<dbReference type="PIRSF" id="PIRSF005419">
    <property type="entry name" value="FlhA"/>
    <property type="match status" value="1"/>
</dbReference>
<keyword evidence="4" id="KW-1003">Cell membrane</keyword>
<name>A0ABT4AGX4_9BACT</name>
<dbReference type="InterPro" id="IPR042194">
    <property type="entry name" value="FHIPEP_1"/>
</dbReference>
<keyword evidence="8 10" id="KW-0472">Membrane</keyword>